<protein>
    <submittedName>
        <fullName evidence="3">Beta-L-arabinofuranosidase, GH127</fullName>
    </submittedName>
</protein>
<dbReference type="InterPro" id="IPR008928">
    <property type="entry name" value="6-hairpin_glycosidase_sf"/>
</dbReference>
<dbReference type="InterPro" id="IPR049046">
    <property type="entry name" value="Beta-AFase-like_GH127_middle"/>
</dbReference>
<dbReference type="Proteomes" id="UP000198983">
    <property type="component" value="Chromosome I"/>
</dbReference>
<dbReference type="EMBL" id="LT629732">
    <property type="protein sequence ID" value="SDS40112.1"/>
    <property type="molecule type" value="Genomic_DNA"/>
</dbReference>
<dbReference type="AlphaFoldDB" id="A0A1H1RWL0"/>
<dbReference type="RefSeq" id="WP_092653543.1">
    <property type="nucleotide sequence ID" value="NZ_LT629732.1"/>
</dbReference>
<reference evidence="3 4" key="1">
    <citation type="submission" date="2016-10" db="EMBL/GenBank/DDBJ databases">
        <authorList>
            <person name="de Groot N.N."/>
        </authorList>
    </citation>
    <scope>NUCLEOTIDE SEQUENCE [LARGE SCALE GENOMIC DNA]</scope>
    <source>
        <strain evidence="3 4">DSM 22024</strain>
    </source>
</reference>
<dbReference type="STRING" id="117157.SAMN04489717_2578"/>
<evidence type="ECO:0000259" key="2">
    <source>
        <dbReference type="Pfam" id="PF20736"/>
    </source>
</evidence>
<keyword evidence="4" id="KW-1185">Reference proteome</keyword>
<name>A0A1H1RWL0_9ACTN</name>
<organism evidence="3 4">
    <name type="scientific">Actinopolymorpha singaporensis</name>
    <dbReference type="NCBI Taxonomy" id="117157"/>
    <lineage>
        <taxon>Bacteria</taxon>
        <taxon>Bacillati</taxon>
        <taxon>Actinomycetota</taxon>
        <taxon>Actinomycetes</taxon>
        <taxon>Propionibacteriales</taxon>
        <taxon>Actinopolymorphaceae</taxon>
        <taxon>Actinopolymorpha</taxon>
    </lineage>
</organism>
<dbReference type="InterPro" id="IPR012878">
    <property type="entry name" value="Beta-AFase-like_GH127_cat"/>
</dbReference>
<accession>A0A1H1RWL0</accession>
<feature type="domain" description="Non-reducing end beta-L-arabinofuranosidase-like GH127 middle" evidence="2">
    <location>
        <begin position="390"/>
        <end position="484"/>
    </location>
</feature>
<gene>
    <name evidence="3" type="ORF">SAMN04489717_2578</name>
</gene>
<evidence type="ECO:0000313" key="3">
    <source>
        <dbReference type="EMBL" id="SDS40112.1"/>
    </source>
</evidence>
<dbReference type="PANTHER" id="PTHR31151:SF0">
    <property type="entry name" value="PROLINE-TRNA LIGASE (DUF1680)"/>
    <property type="match status" value="1"/>
</dbReference>
<dbReference type="Pfam" id="PF07944">
    <property type="entry name" value="Beta-AFase-like_GH127_cat"/>
    <property type="match status" value="1"/>
</dbReference>
<dbReference type="OrthoDB" id="9757939at2"/>
<dbReference type="Pfam" id="PF20736">
    <property type="entry name" value="Glyco_hydro127M"/>
    <property type="match status" value="1"/>
</dbReference>
<evidence type="ECO:0000259" key="1">
    <source>
        <dbReference type="Pfam" id="PF07944"/>
    </source>
</evidence>
<dbReference type="PANTHER" id="PTHR31151">
    <property type="entry name" value="PROLINE-TRNA LIGASE (DUF1680)"/>
    <property type="match status" value="1"/>
</dbReference>
<sequence length="630" mass="69268">MPSAHGPARLAELPLGAIRPTGWLADQLRLQADGQTGQLENVWPDVGPDSAWLGGDGEGWERGPYYLDGLVPLAYILDDADLKARAQKWVEAILAGQGDDGQFGPAGDDWWPRMVALKVLTQYADATGDERVPAFLRRYFTFQARNLPQRPLHGWGRARGADNVLSVMWLYDRTGEEWLLDLARLLLAQTHDWATFLTRDLPAGPAPAFRHLTHGVNVAMGMKTPAVAALLDDAVDDAAGGGRRAEQIRQMLANLMRLHGLVHGCFSGDEWLGGREPHHGVETCLVVELMFSLEQLVRILGDGSHADLLEQIAFNLLAASSDARMLAHQYHQQANQVLVSFADRDWSFSGPDANVFGLEPHFGCCTANLHQGWPKFARSLWMRAGDRTLAAVAYAPCRVDAELGGRPVRLDVRTGYPFDDVVEIGVSTAVTHEFALRLRIPGWCREPSLTVGQEPLPTTPDDDGYVTVRRAWADGDVVRLGLPMRLRTVPRDNGAVGFRLGPLVLVHAVGEIWRPVPDHAGLAEWEITPRTFWNLGAWVDDPAGIESWPVERRPVGPVPYDVDAAPVVVRGRGASLRRWRMRDNSAGPPPASPVATRAPVMELRLLPYGSARLRVAELPTVTVTPEPDDD</sequence>
<evidence type="ECO:0000313" key="4">
    <source>
        <dbReference type="Proteomes" id="UP000198983"/>
    </source>
</evidence>
<dbReference type="SUPFAM" id="SSF48208">
    <property type="entry name" value="Six-hairpin glycosidases"/>
    <property type="match status" value="1"/>
</dbReference>
<dbReference type="GO" id="GO:0005975">
    <property type="term" value="P:carbohydrate metabolic process"/>
    <property type="evidence" value="ECO:0007669"/>
    <property type="project" value="InterPro"/>
</dbReference>
<feature type="domain" description="Non-reducing end beta-L-arabinofuranosidase-like GH127 catalytic" evidence="1">
    <location>
        <begin position="65"/>
        <end position="377"/>
    </location>
</feature>
<proteinExistence type="predicted"/>